<sequence length="23" mass="2440">MLPDMEREKVGGGGAAYVMMLPS</sequence>
<dbReference type="AlphaFoldDB" id="A0A2P2NYA4"/>
<protein>
    <submittedName>
        <fullName evidence="1">Uncharacterized protein MANES_08G115100</fullName>
    </submittedName>
</protein>
<reference evidence="1" key="1">
    <citation type="submission" date="2018-02" db="EMBL/GenBank/DDBJ databases">
        <title>Rhizophora mucronata_Transcriptome.</title>
        <authorList>
            <person name="Meera S.P."/>
            <person name="Sreeshan A."/>
            <person name="Augustine A."/>
        </authorList>
    </citation>
    <scope>NUCLEOTIDE SEQUENCE</scope>
    <source>
        <tissue evidence="1">Leaf</tissue>
    </source>
</reference>
<proteinExistence type="predicted"/>
<evidence type="ECO:0000313" key="1">
    <source>
        <dbReference type="EMBL" id="MBX47440.1"/>
    </source>
</evidence>
<accession>A0A2P2NYA4</accession>
<dbReference type="EMBL" id="GGEC01066956">
    <property type="protein sequence ID" value="MBX47440.1"/>
    <property type="molecule type" value="Transcribed_RNA"/>
</dbReference>
<name>A0A2P2NYA4_RHIMU</name>
<organism evidence="1">
    <name type="scientific">Rhizophora mucronata</name>
    <name type="common">Asiatic mangrove</name>
    <dbReference type="NCBI Taxonomy" id="61149"/>
    <lineage>
        <taxon>Eukaryota</taxon>
        <taxon>Viridiplantae</taxon>
        <taxon>Streptophyta</taxon>
        <taxon>Embryophyta</taxon>
        <taxon>Tracheophyta</taxon>
        <taxon>Spermatophyta</taxon>
        <taxon>Magnoliopsida</taxon>
        <taxon>eudicotyledons</taxon>
        <taxon>Gunneridae</taxon>
        <taxon>Pentapetalae</taxon>
        <taxon>rosids</taxon>
        <taxon>fabids</taxon>
        <taxon>Malpighiales</taxon>
        <taxon>Rhizophoraceae</taxon>
        <taxon>Rhizophora</taxon>
    </lineage>
</organism>